<feature type="transmembrane region" description="Helical" evidence="6">
    <location>
        <begin position="12"/>
        <end position="28"/>
    </location>
</feature>
<feature type="transmembrane region" description="Helical" evidence="6">
    <location>
        <begin position="169"/>
        <end position="192"/>
    </location>
</feature>
<keyword evidence="2" id="KW-0813">Transport</keyword>
<dbReference type="PROSITE" id="PS50850">
    <property type="entry name" value="MFS"/>
    <property type="match status" value="1"/>
</dbReference>
<evidence type="ECO:0000256" key="2">
    <source>
        <dbReference type="ARBA" id="ARBA00022448"/>
    </source>
</evidence>
<organism evidence="8 9">
    <name type="scientific">Candidatus Copromonas faecavium</name>
    <name type="common">nom. illeg.</name>
    <dbReference type="NCBI Taxonomy" id="2840740"/>
    <lineage>
        <taxon>Bacteria</taxon>
        <taxon>Bacillati</taxon>
        <taxon>Bacillota</taxon>
        <taxon>Clostridia</taxon>
        <taxon>Lachnospirales</taxon>
        <taxon>Lachnospiraceae</taxon>
        <taxon>Candidatus Copromonas (nom. illeg.)</taxon>
    </lineage>
</organism>
<feature type="transmembrane region" description="Helical" evidence="6">
    <location>
        <begin position="79"/>
        <end position="98"/>
    </location>
</feature>
<dbReference type="InterPro" id="IPR011701">
    <property type="entry name" value="MFS"/>
</dbReference>
<keyword evidence="3 6" id="KW-0812">Transmembrane</keyword>
<dbReference type="EMBL" id="DVGC01000047">
    <property type="protein sequence ID" value="HIR05999.1"/>
    <property type="molecule type" value="Genomic_DNA"/>
</dbReference>
<dbReference type="AlphaFoldDB" id="A0A9D1D6V3"/>
<dbReference type="PANTHER" id="PTHR11360:SF284">
    <property type="entry name" value="EG:103B4.3 PROTEIN-RELATED"/>
    <property type="match status" value="1"/>
</dbReference>
<name>A0A9D1D6V3_9FIRM</name>
<dbReference type="PANTHER" id="PTHR11360">
    <property type="entry name" value="MONOCARBOXYLATE TRANSPORTER"/>
    <property type="match status" value="1"/>
</dbReference>
<reference evidence="8" key="2">
    <citation type="journal article" date="2021" name="PeerJ">
        <title>Extensive microbial diversity within the chicken gut microbiome revealed by metagenomics and culture.</title>
        <authorList>
            <person name="Gilroy R."/>
            <person name="Ravi A."/>
            <person name="Getino M."/>
            <person name="Pursley I."/>
            <person name="Horton D.L."/>
            <person name="Alikhan N.F."/>
            <person name="Baker D."/>
            <person name="Gharbi K."/>
            <person name="Hall N."/>
            <person name="Watson M."/>
            <person name="Adriaenssens E.M."/>
            <person name="Foster-Nyarko E."/>
            <person name="Jarju S."/>
            <person name="Secka A."/>
            <person name="Antonio M."/>
            <person name="Oren A."/>
            <person name="Chaudhuri R.R."/>
            <person name="La Ragione R."/>
            <person name="Hildebrand F."/>
            <person name="Pallen M.J."/>
        </authorList>
    </citation>
    <scope>NUCLEOTIDE SEQUENCE</scope>
    <source>
        <strain evidence="8">CHK180-2868</strain>
    </source>
</reference>
<accession>A0A9D1D6V3</accession>
<evidence type="ECO:0000259" key="7">
    <source>
        <dbReference type="PROSITE" id="PS50850"/>
    </source>
</evidence>
<evidence type="ECO:0000256" key="4">
    <source>
        <dbReference type="ARBA" id="ARBA00022989"/>
    </source>
</evidence>
<proteinExistence type="predicted"/>
<feature type="transmembrane region" description="Helical" evidence="6">
    <location>
        <begin position="228"/>
        <end position="248"/>
    </location>
</feature>
<dbReference type="InterPro" id="IPR036259">
    <property type="entry name" value="MFS_trans_sf"/>
</dbReference>
<feature type="transmembrane region" description="Helical" evidence="6">
    <location>
        <begin position="104"/>
        <end position="128"/>
    </location>
</feature>
<dbReference type="Proteomes" id="UP000824250">
    <property type="component" value="Unassembled WGS sequence"/>
</dbReference>
<keyword evidence="4 6" id="KW-1133">Transmembrane helix</keyword>
<evidence type="ECO:0000256" key="3">
    <source>
        <dbReference type="ARBA" id="ARBA00022692"/>
    </source>
</evidence>
<evidence type="ECO:0000256" key="6">
    <source>
        <dbReference type="SAM" id="Phobius"/>
    </source>
</evidence>
<feature type="transmembrane region" description="Helical" evidence="6">
    <location>
        <begin position="350"/>
        <end position="373"/>
    </location>
</feature>
<protein>
    <submittedName>
        <fullName evidence="8">MFS transporter</fullName>
    </submittedName>
</protein>
<evidence type="ECO:0000313" key="9">
    <source>
        <dbReference type="Proteomes" id="UP000824250"/>
    </source>
</evidence>
<feature type="transmembrane region" description="Helical" evidence="6">
    <location>
        <begin position="260"/>
        <end position="283"/>
    </location>
</feature>
<dbReference type="SUPFAM" id="SSF103473">
    <property type="entry name" value="MFS general substrate transporter"/>
    <property type="match status" value="1"/>
</dbReference>
<gene>
    <name evidence="8" type="ORF">IAB28_08560</name>
</gene>
<feature type="transmembrane region" description="Helical" evidence="6">
    <location>
        <begin position="48"/>
        <end position="67"/>
    </location>
</feature>
<dbReference type="Gene3D" id="1.20.1250.20">
    <property type="entry name" value="MFS general substrate transporter like domains"/>
    <property type="match status" value="2"/>
</dbReference>
<sequence>MKQESKNIRELLRIILIVTAACLVHGTMQGVHDNYGIMMTGLIPVTGIDYAGISFCIGAGALVYGFAQPFLGMIALKKSNTFVILLGIFFTITGLIATPMCRNFFSLFLFFGLVLPFGTTGLCFGIVMGAITPVLGERRAAIVSGIVQASAGIGDAIMSPGLERMISGFGIRTAMAVLVLPFLVMIPIAFWIGKTGQSHENAQKQDALKNQSLVSILKNALSDRDYRLLVIGFATCGFNMSIIESHLFSQYLSYGIPGQIASLTLTVYGIATMLGAVAVGFLGTKFPMKNVLGCVYTIRIFISLGFLFLPKTAAFAFIATTLLGISGDATVPPTSGIISHKFGPERMAVLYGFTLVGHQIGAFLSSSLGGMLVKAGMGYAPLWAVNLCLASIAAAASFSIHRS</sequence>
<feature type="transmembrane region" description="Helical" evidence="6">
    <location>
        <begin position="140"/>
        <end position="157"/>
    </location>
</feature>
<reference evidence="8" key="1">
    <citation type="submission" date="2020-10" db="EMBL/GenBank/DDBJ databases">
        <authorList>
            <person name="Gilroy R."/>
        </authorList>
    </citation>
    <scope>NUCLEOTIDE SEQUENCE</scope>
    <source>
        <strain evidence="8">CHK180-2868</strain>
    </source>
</reference>
<feature type="domain" description="Major facilitator superfamily (MFS) profile" evidence="7">
    <location>
        <begin position="225"/>
        <end position="403"/>
    </location>
</feature>
<evidence type="ECO:0000256" key="1">
    <source>
        <dbReference type="ARBA" id="ARBA00004651"/>
    </source>
</evidence>
<evidence type="ECO:0000256" key="5">
    <source>
        <dbReference type="ARBA" id="ARBA00023136"/>
    </source>
</evidence>
<feature type="transmembrane region" description="Helical" evidence="6">
    <location>
        <begin position="379"/>
        <end position="400"/>
    </location>
</feature>
<dbReference type="GO" id="GO:0005886">
    <property type="term" value="C:plasma membrane"/>
    <property type="evidence" value="ECO:0007669"/>
    <property type="project" value="UniProtKB-SubCell"/>
</dbReference>
<dbReference type="InterPro" id="IPR020846">
    <property type="entry name" value="MFS_dom"/>
</dbReference>
<keyword evidence="5 6" id="KW-0472">Membrane</keyword>
<dbReference type="InterPro" id="IPR050327">
    <property type="entry name" value="Proton-linked_MCT"/>
</dbReference>
<comment type="subcellular location">
    <subcellularLocation>
        <location evidence="1">Cell membrane</location>
        <topology evidence="1">Multi-pass membrane protein</topology>
    </subcellularLocation>
</comment>
<comment type="caution">
    <text evidence="8">The sequence shown here is derived from an EMBL/GenBank/DDBJ whole genome shotgun (WGS) entry which is preliminary data.</text>
</comment>
<evidence type="ECO:0000313" key="8">
    <source>
        <dbReference type="EMBL" id="HIR05999.1"/>
    </source>
</evidence>
<dbReference type="Pfam" id="PF07690">
    <property type="entry name" value="MFS_1"/>
    <property type="match status" value="1"/>
</dbReference>
<dbReference type="GO" id="GO:0022857">
    <property type="term" value="F:transmembrane transporter activity"/>
    <property type="evidence" value="ECO:0007669"/>
    <property type="project" value="InterPro"/>
</dbReference>